<keyword evidence="1" id="KW-1133">Transmembrane helix</keyword>
<dbReference type="RefSeq" id="WP_345723591.1">
    <property type="nucleotide sequence ID" value="NZ_BAABRU010000014.1"/>
</dbReference>
<accession>A0ABP9X3M6</accession>
<name>A0ABP9X3M6_9CHLR</name>
<comment type="caution">
    <text evidence="2">The sequence shown here is derived from an EMBL/GenBank/DDBJ whole genome shotgun (WGS) entry which is preliminary data.</text>
</comment>
<evidence type="ECO:0000256" key="1">
    <source>
        <dbReference type="SAM" id="Phobius"/>
    </source>
</evidence>
<proteinExistence type="predicted"/>
<dbReference type="EMBL" id="BAABRU010000014">
    <property type="protein sequence ID" value="GAA5530004.1"/>
    <property type="molecule type" value="Genomic_DNA"/>
</dbReference>
<evidence type="ECO:0000313" key="2">
    <source>
        <dbReference type="EMBL" id="GAA5530004.1"/>
    </source>
</evidence>
<gene>
    <name evidence="2" type="ORF">Hgul01_03818</name>
</gene>
<keyword evidence="3" id="KW-1185">Reference proteome</keyword>
<feature type="transmembrane region" description="Helical" evidence="1">
    <location>
        <begin position="35"/>
        <end position="52"/>
    </location>
</feature>
<feature type="transmembrane region" description="Helical" evidence="1">
    <location>
        <begin position="12"/>
        <end position="29"/>
    </location>
</feature>
<dbReference type="Proteomes" id="UP001428290">
    <property type="component" value="Unassembled WGS sequence"/>
</dbReference>
<protein>
    <submittedName>
        <fullName evidence="2">Uncharacterized protein</fullName>
    </submittedName>
</protein>
<keyword evidence="1" id="KW-0812">Transmembrane</keyword>
<evidence type="ECO:0000313" key="3">
    <source>
        <dbReference type="Proteomes" id="UP001428290"/>
    </source>
</evidence>
<keyword evidence="1" id="KW-0472">Membrane</keyword>
<organism evidence="2 3">
    <name type="scientific">Herpetosiphon gulosus</name>
    <dbReference type="NCBI Taxonomy" id="1973496"/>
    <lineage>
        <taxon>Bacteria</taxon>
        <taxon>Bacillati</taxon>
        <taxon>Chloroflexota</taxon>
        <taxon>Chloroflexia</taxon>
        <taxon>Herpetosiphonales</taxon>
        <taxon>Herpetosiphonaceae</taxon>
        <taxon>Herpetosiphon</taxon>
    </lineage>
</organism>
<reference evidence="2 3" key="1">
    <citation type="submission" date="2024-02" db="EMBL/GenBank/DDBJ databases">
        <title>Herpetosiphon gulosus NBRC 112829.</title>
        <authorList>
            <person name="Ichikawa N."/>
            <person name="Katano-Makiyama Y."/>
            <person name="Hidaka K."/>
        </authorList>
    </citation>
    <scope>NUCLEOTIDE SEQUENCE [LARGE SCALE GENOMIC DNA]</scope>
    <source>
        <strain evidence="2 3">NBRC 112829</strain>
    </source>
</reference>
<sequence>MEKHKFKHLRTFVYSLTAILCITGLYLVIQQSRSWIGVILIIASLLSCYRGIRYIDYLERDEVIDDPRITRHRQEASKVIYVSIVDDAGNMLPDAEAKAKIRQAEAQAGPRDTIISVKHKV</sequence>